<feature type="signal peptide" evidence="3">
    <location>
        <begin position="1"/>
        <end position="26"/>
    </location>
</feature>
<reference evidence="4" key="2">
    <citation type="submission" date="2020-09" db="EMBL/GenBank/DDBJ databases">
        <authorList>
            <person name="Sun Q."/>
            <person name="Ohkuma M."/>
        </authorList>
    </citation>
    <scope>NUCLEOTIDE SEQUENCE</scope>
    <source>
        <strain evidence="4">JCM 3302</strain>
    </source>
</reference>
<evidence type="ECO:0000313" key="4">
    <source>
        <dbReference type="EMBL" id="GHF03183.1"/>
    </source>
</evidence>
<feature type="region of interest" description="Disordered" evidence="1">
    <location>
        <begin position="184"/>
        <end position="216"/>
    </location>
</feature>
<evidence type="ECO:0000313" key="5">
    <source>
        <dbReference type="Proteomes" id="UP000641386"/>
    </source>
</evidence>
<dbReference type="EMBL" id="BNBC01000044">
    <property type="protein sequence ID" value="GHF03183.1"/>
    <property type="molecule type" value="Genomic_DNA"/>
</dbReference>
<evidence type="ECO:0008006" key="6">
    <source>
        <dbReference type="Google" id="ProtNLM"/>
    </source>
</evidence>
<dbReference type="RefSeq" id="WP_189906556.1">
    <property type="nucleotide sequence ID" value="NZ_BNBC01000044.1"/>
</dbReference>
<keyword evidence="2" id="KW-0472">Membrane</keyword>
<feature type="compositionally biased region" description="Low complexity" evidence="1">
    <location>
        <begin position="188"/>
        <end position="207"/>
    </location>
</feature>
<evidence type="ECO:0000256" key="1">
    <source>
        <dbReference type="SAM" id="MobiDB-lite"/>
    </source>
</evidence>
<dbReference type="AlphaFoldDB" id="A0A919AEV9"/>
<reference evidence="4" key="1">
    <citation type="journal article" date="2014" name="Int. J. Syst. Evol. Microbiol.">
        <title>Complete genome sequence of Corynebacterium casei LMG S-19264T (=DSM 44701T), isolated from a smear-ripened cheese.</title>
        <authorList>
            <consortium name="US DOE Joint Genome Institute (JGI-PGF)"/>
            <person name="Walter F."/>
            <person name="Albersmeier A."/>
            <person name="Kalinowski J."/>
            <person name="Ruckert C."/>
        </authorList>
    </citation>
    <scope>NUCLEOTIDE SEQUENCE</scope>
    <source>
        <strain evidence="4">JCM 3302</strain>
    </source>
</reference>
<proteinExistence type="predicted"/>
<name>A0A919AEV9_9ACTN</name>
<keyword evidence="2" id="KW-1133">Transmembrane helix</keyword>
<protein>
    <recommendedName>
        <fullName evidence="6">Gram-positive cocci surface proteins LPxTG domain-containing protein</fullName>
    </recommendedName>
</protein>
<organism evidence="4 5">
    <name type="scientific">Streptomyces spiralis</name>
    <dbReference type="NCBI Taxonomy" id="66376"/>
    <lineage>
        <taxon>Bacteria</taxon>
        <taxon>Bacillati</taxon>
        <taxon>Actinomycetota</taxon>
        <taxon>Actinomycetes</taxon>
        <taxon>Kitasatosporales</taxon>
        <taxon>Streptomycetaceae</taxon>
        <taxon>Streptomyces</taxon>
    </lineage>
</organism>
<feature type="transmembrane region" description="Helical" evidence="2">
    <location>
        <begin position="230"/>
        <end position="249"/>
    </location>
</feature>
<keyword evidence="2" id="KW-0812">Transmembrane</keyword>
<evidence type="ECO:0000256" key="2">
    <source>
        <dbReference type="SAM" id="Phobius"/>
    </source>
</evidence>
<comment type="caution">
    <text evidence="4">The sequence shown here is derived from an EMBL/GenBank/DDBJ whole genome shotgun (WGS) entry which is preliminary data.</text>
</comment>
<keyword evidence="3" id="KW-0732">Signal</keyword>
<accession>A0A919AEV9</accession>
<sequence length="252" mass="26319">MRLCTSLSPCLAAAALLLAGPTLARADSRPACAGPDDRHFPITSRIHGGPAAYRAGGGYGTFSLDLTNTTSGTCAAVHPVVVLVDGKRALKAGQTRLEFYDGARVHPVRLESTDQDELVGPFDAGLPGFTVGPGRTVTVKVRLSFTSDAVANEVTANAAVVQRHDDDGDWVGQSNDYRFRIRSHAHTDTGPAPSATSTTTPTASADPADPDDDLPFADQLARTGLVTPHGVITAVALLLAAGGTLVLTWRRR</sequence>
<keyword evidence="5" id="KW-1185">Reference proteome</keyword>
<gene>
    <name evidence="4" type="ORF">GCM10014715_69280</name>
</gene>
<dbReference type="Proteomes" id="UP000641386">
    <property type="component" value="Unassembled WGS sequence"/>
</dbReference>
<evidence type="ECO:0000256" key="3">
    <source>
        <dbReference type="SAM" id="SignalP"/>
    </source>
</evidence>
<feature type="chain" id="PRO_5037346537" description="Gram-positive cocci surface proteins LPxTG domain-containing protein" evidence="3">
    <location>
        <begin position="27"/>
        <end position="252"/>
    </location>
</feature>